<evidence type="ECO:0000313" key="6">
    <source>
        <dbReference type="Proteomes" id="UP000887540"/>
    </source>
</evidence>
<feature type="compositionally biased region" description="Basic residues" evidence="5">
    <location>
        <begin position="1"/>
        <end position="12"/>
    </location>
</feature>
<dbReference type="GO" id="GO:0009986">
    <property type="term" value="C:cell surface"/>
    <property type="evidence" value="ECO:0007669"/>
    <property type="project" value="InterPro"/>
</dbReference>
<evidence type="ECO:0000256" key="5">
    <source>
        <dbReference type="SAM" id="MobiDB-lite"/>
    </source>
</evidence>
<feature type="compositionally biased region" description="Basic residues" evidence="5">
    <location>
        <begin position="42"/>
        <end position="52"/>
    </location>
</feature>
<reference evidence="7" key="1">
    <citation type="submission" date="2022-11" db="UniProtKB">
        <authorList>
            <consortium name="WormBaseParasite"/>
        </authorList>
    </citation>
    <scope>IDENTIFICATION</scope>
</reference>
<sequence length="169" mass="19535">MARGIRRIKGGPRNKQADNDEILMAPQSQMEVDQKENTTPKTLKKGFKKVKKTTPSPQEFDEENDGCIPVGDQSIELWEDDWISRDDLVKTVVSTSKGHFLIEADDHEWRSSFYLKAYHQCGLTEEQIREKCKRVSKIKVDKKFNDNGMQQFPSWDVDVGNKDNDKIQC</sequence>
<protein>
    <submittedName>
        <fullName evidence="7">Uncharacterized protein</fullName>
    </submittedName>
</protein>
<dbReference type="GO" id="GO:0005576">
    <property type="term" value="C:extracellular region"/>
    <property type="evidence" value="ECO:0007669"/>
    <property type="project" value="UniProtKB-SubCell"/>
</dbReference>
<name>A0A914DK83_9BILA</name>
<keyword evidence="4" id="KW-0732">Signal</keyword>
<organism evidence="6 7">
    <name type="scientific">Acrobeloides nanus</name>
    <dbReference type="NCBI Taxonomy" id="290746"/>
    <lineage>
        <taxon>Eukaryota</taxon>
        <taxon>Metazoa</taxon>
        <taxon>Ecdysozoa</taxon>
        <taxon>Nematoda</taxon>
        <taxon>Chromadorea</taxon>
        <taxon>Rhabditida</taxon>
        <taxon>Tylenchina</taxon>
        <taxon>Cephalobomorpha</taxon>
        <taxon>Cephaloboidea</taxon>
        <taxon>Cephalobidae</taxon>
        <taxon>Acrobeloides</taxon>
    </lineage>
</organism>
<dbReference type="PANTHER" id="PTHR21700">
    <property type="entry name" value="TRANSTHYRETIN-LIKE FAMILY PROTEIN-RELATED"/>
    <property type="match status" value="1"/>
</dbReference>
<keyword evidence="6" id="KW-1185">Reference proteome</keyword>
<dbReference type="Pfam" id="PF01060">
    <property type="entry name" value="TTR-52"/>
    <property type="match status" value="1"/>
</dbReference>
<dbReference type="InterPro" id="IPR001534">
    <property type="entry name" value="Transthyretin-like"/>
</dbReference>
<dbReference type="Proteomes" id="UP000887540">
    <property type="component" value="Unplaced"/>
</dbReference>
<dbReference type="InterPro" id="IPR038479">
    <property type="entry name" value="Transthyretin-like_sf"/>
</dbReference>
<evidence type="ECO:0000256" key="4">
    <source>
        <dbReference type="ARBA" id="ARBA00022729"/>
    </source>
</evidence>
<keyword evidence="3" id="KW-0964">Secreted</keyword>
<evidence type="ECO:0000256" key="2">
    <source>
        <dbReference type="ARBA" id="ARBA00010112"/>
    </source>
</evidence>
<evidence type="ECO:0000313" key="7">
    <source>
        <dbReference type="WBParaSite" id="ACRNAN_scaffold3000.g22381.t1"/>
    </source>
</evidence>
<comment type="similarity">
    <text evidence="2">Belongs to the nematode transthyretin-like family.</text>
</comment>
<accession>A0A914DK83</accession>
<comment type="subcellular location">
    <subcellularLocation>
        <location evidence="1">Secreted</location>
    </subcellularLocation>
</comment>
<proteinExistence type="inferred from homology"/>
<evidence type="ECO:0000256" key="3">
    <source>
        <dbReference type="ARBA" id="ARBA00022525"/>
    </source>
</evidence>
<dbReference type="PANTHER" id="PTHR21700:SF3">
    <property type="entry name" value="TRANSTHYRETIN-LIKE PROTEIN 5"/>
    <property type="match status" value="1"/>
</dbReference>
<dbReference type="WBParaSite" id="ACRNAN_scaffold3000.g22381.t1">
    <property type="protein sequence ID" value="ACRNAN_scaffold3000.g22381.t1"/>
    <property type="gene ID" value="ACRNAN_scaffold3000.g22381"/>
</dbReference>
<dbReference type="AlphaFoldDB" id="A0A914DK83"/>
<evidence type="ECO:0000256" key="1">
    <source>
        <dbReference type="ARBA" id="ARBA00004613"/>
    </source>
</evidence>
<dbReference type="Gene3D" id="2.60.40.3330">
    <property type="match status" value="1"/>
</dbReference>
<feature type="region of interest" description="Disordered" evidence="5">
    <location>
        <begin position="1"/>
        <end position="66"/>
    </location>
</feature>